<proteinExistence type="predicted"/>
<accession>A0ABN9GP28</accession>
<reference evidence="1" key="1">
    <citation type="submission" date="2023-05" db="EMBL/GenBank/DDBJ databases">
        <authorList>
            <person name="Stuckert A."/>
        </authorList>
    </citation>
    <scope>NUCLEOTIDE SEQUENCE</scope>
</reference>
<feature type="non-terminal residue" evidence="1">
    <location>
        <position position="1"/>
    </location>
</feature>
<name>A0ABN9GP28_9NEOB</name>
<evidence type="ECO:0000313" key="2">
    <source>
        <dbReference type="Proteomes" id="UP001162483"/>
    </source>
</evidence>
<keyword evidence="2" id="KW-1185">Reference proteome</keyword>
<organism evidence="1 2">
    <name type="scientific">Staurois parvus</name>
    <dbReference type="NCBI Taxonomy" id="386267"/>
    <lineage>
        <taxon>Eukaryota</taxon>
        <taxon>Metazoa</taxon>
        <taxon>Chordata</taxon>
        <taxon>Craniata</taxon>
        <taxon>Vertebrata</taxon>
        <taxon>Euteleostomi</taxon>
        <taxon>Amphibia</taxon>
        <taxon>Batrachia</taxon>
        <taxon>Anura</taxon>
        <taxon>Neobatrachia</taxon>
        <taxon>Ranoidea</taxon>
        <taxon>Ranidae</taxon>
        <taxon>Staurois</taxon>
    </lineage>
</organism>
<dbReference type="Proteomes" id="UP001162483">
    <property type="component" value="Unassembled WGS sequence"/>
</dbReference>
<gene>
    <name evidence="1" type="ORF">SPARVUS_LOCUS14361607</name>
</gene>
<evidence type="ECO:0000313" key="1">
    <source>
        <dbReference type="EMBL" id="CAI9610072.1"/>
    </source>
</evidence>
<dbReference type="EMBL" id="CATNWA010018889">
    <property type="protein sequence ID" value="CAI9610072.1"/>
    <property type="molecule type" value="Genomic_DNA"/>
</dbReference>
<protein>
    <submittedName>
        <fullName evidence="1">Uncharacterized protein</fullName>
    </submittedName>
</protein>
<comment type="caution">
    <text evidence="1">The sequence shown here is derived from an EMBL/GenBank/DDBJ whole genome shotgun (WGS) entry which is preliminary data.</text>
</comment>
<sequence>VLAPLKEGSLHYVSIRAKPCFYSPHGPWQGQTDNSWGPWAIADHGAPCPCPH</sequence>